<keyword evidence="3" id="KW-1185">Reference proteome</keyword>
<comment type="caution">
    <text evidence="2">The sequence shown here is derived from an EMBL/GenBank/DDBJ whole genome shotgun (WGS) entry which is preliminary data.</text>
</comment>
<evidence type="ECO:0000313" key="3">
    <source>
        <dbReference type="Proteomes" id="UP000636709"/>
    </source>
</evidence>
<gene>
    <name evidence="2" type="ORF">HU200_025705</name>
</gene>
<dbReference type="AlphaFoldDB" id="A0A835BZP2"/>
<organism evidence="2 3">
    <name type="scientific">Digitaria exilis</name>
    <dbReference type="NCBI Taxonomy" id="1010633"/>
    <lineage>
        <taxon>Eukaryota</taxon>
        <taxon>Viridiplantae</taxon>
        <taxon>Streptophyta</taxon>
        <taxon>Embryophyta</taxon>
        <taxon>Tracheophyta</taxon>
        <taxon>Spermatophyta</taxon>
        <taxon>Magnoliopsida</taxon>
        <taxon>Liliopsida</taxon>
        <taxon>Poales</taxon>
        <taxon>Poaceae</taxon>
        <taxon>PACMAD clade</taxon>
        <taxon>Panicoideae</taxon>
        <taxon>Panicodae</taxon>
        <taxon>Paniceae</taxon>
        <taxon>Anthephorinae</taxon>
        <taxon>Digitaria</taxon>
    </lineage>
</organism>
<name>A0A835BZP2_9POAL</name>
<dbReference type="OrthoDB" id="716585at2759"/>
<evidence type="ECO:0000256" key="1">
    <source>
        <dbReference type="SAM" id="SignalP"/>
    </source>
</evidence>
<evidence type="ECO:0000313" key="2">
    <source>
        <dbReference type="EMBL" id="KAF8718212.1"/>
    </source>
</evidence>
<keyword evidence="1" id="KW-0732">Signal</keyword>
<evidence type="ECO:0008006" key="4">
    <source>
        <dbReference type="Google" id="ProtNLM"/>
    </source>
</evidence>
<feature type="signal peptide" evidence="1">
    <location>
        <begin position="1"/>
        <end position="25"/>
    </location>
</feature>
<dbReference type="Proteomes" id="UP000636709">
    <property type="component" value="Unassembled WGS sequence"/>
</dbReference>
<accession>A0A835BZP2</accession>
<dbReference type="EMBL" id="JACEFO010001712">
    <property type="protein sequence ID" value="KAF8718212.1"/>
    <property type="molecule type" value="Genomic_DNA"/>
</dbReference>
<feature type="chain" id="PRO_5032935859" description="Secreted protein" evidence="1">
    <location>
        <begin position="26"/>
        <end position="191"/>
    </location>
</feature>
<protein>
    <recommendedName>
        <fullName evidence="4">Secreted protein</fullName>
    </recommendedName>
</protein>
<reference evidence="2" key="1">
    <citation type="submission" date="2020-07" db="EMBL/GenBank/DDBJ databases">
        <title>Genome sequence and genetic diversity analysis of an under-domesticated orphan crop, white fonio (Digitaria exilis).</title>
        <authorList>
            <person name="Bennetzen J.L."/>
            <person name="Chen S."/>
            <person name="Ma X."/>
            <person name="Wang X."/>
            <person name="Yssel A.E.J."/>
            <person name="Chaluvadi S.R."/>
            <person name="Johnson M."/>
            <person name="Gangashetty P."/>
            <person name="Hamidou F."/>
            <person name="Sanogo M.D."/>
            <person name="Zwaenepoel A."/>
            <person name="Wallace J."/>
            <person name="Van De Peer Y."/>
            <person name="Van Deynze A."/>
        </authorList>
    </citation>
    <scope>NUCLEOTIDE SEQUENCE</scope>
    <source>
        <tissue evidence="2">Leaves</tissue>
    </source>
</reference>
<proteinExistence type="predicted"/>
<sequence>MVWPPLDFAVAVVSLLLSAMSGGWSMQYPVACASRSRRIEVGRRLPLASSPGESKDSIDSDATGVDVWLAERRKHSTGLGTVEQKCPIQFTLQNTNLIQKPAQNRPICLPSVLWRVRPIIGPCTLALSLASSALSQRRAAKPSLHFGFTPNCFFFLFNPPFENGYIRRADVQFRSQDYQLAAMPSSHDHLA</sequence>